<dbReference type="GO" id="GO:0018812">
    <property type="term" value="F:3-hydroxyacyl-CoA dehydratase activity"/>
    <property type="evidence" value="ECO:0007669"/>
    <property type="project" value="UniProtKB-EC"/>
</dbReference>
<dbReference type="InterPro" id="IPR014748">
    <property type="entry name" value="Enoyl-CoA_hydra_C"/>
</dbReference>
<gene>
    <name evidence="2" type="ORF">LMG31506_04408</name>
</gene>
<evidence type="ECO:0000313" key="3">
    <source>
        <dbReference type="Proteomes" id="UP000672934"/>
    </source>
</evidence>
<keyword evidence="3" id="KW-1185">Reference proteome</keyword>
<dbReference type="Gene3D" id="1.10.12.10">
    <property type="entry name" value="Lyase 2-enoyl-coa Hydratase, Chain A, domain 2"/>
    <property type="match status" value="1"/>
</dbReference>
<sequence>MDFADYEHIAFARRGRVLEITLNRPEQLNAFNGGLHAEMARVFVDANNDPESEVIVLTGAGRAFSAGGDLQAVKAIFDDPDAFRVTAREGKQIIFTLLDCEKPVIAKVNGPAIGLGCSIALFCDVIFAADTAKFADPHVNVGLVAGDGGAIIWPQLIGYARAKEYLLTGDALNATEAARIGLINHAVPAAELDERVSQFADRLANGASQAIRWTKVSANIGLKQLAHSIMDTCMGYEWLASKTDDHREAVNALLEKRKPAFTGK</sequence>
<comment type="similarity">
    <text evidence="1">Belongs to the enoyl-CoA hydratase/isomerase family.</text>
</comment>
<name>A0A916IXZ4_9BURK</name>
<dbReference type="PANTHER" id="PTHR43459">
    <property type="entry name" value="ENOYL-COA HYDRATASE"/>
    <property type="match status" value="1"/>
</dbReference>
<dbReference type="PANTHER" id="PTHR43459:SF3">
    <property type="entry name" value="ENOYL-COA HYDRATASE ECHA15 (ENOYL HYDRASE) (UNSATURATED ACYL-COA HYDRATASE) (CROTONASE)-RELATED"/>
    <property type="match status" value="1"/>
</dbReference>
<proteinExistence type="inferred from homology"/>
<dbReference type="Proteomes" id="UP000672934">
    <property type="component" value="Unassembled WGS sequence"/>
</dbReference>
<dbReference type="RefSeq" id="WP_211949306.1">
    <property type="nucleotide sequence ID" value="NZ_CAJPUY010000017.1"/>
</dbReference>
<dbReference type="InterPro" id="IPR029045">
    <property type="entry name" value="ClpP/crotonase-like_dom_sf"/>
</dbReference>
<evidence type="ECO:0000256" key="1">
    <source>
        <dbReference type="ARBA" id="ARBA00005254"/>
    </source>
</evidence>
<evidence type="ECO:0000313" key="2">
    <source>
        <dbReference type="EMBL" id="CAG2151426.1"/>
    </source>
</evidence>
<dbReference type="CDD" id="cd06558">
    <property type="entry name" value="crotonase-like"/>
    <property type="match status" value="1"/>
</dbReference>
<accession>A0A916IXZ4</accession>
<dbReference type="EC" id="4.2.1.150" evidence="2"/>
<dbReference type="Gene3D" id="3.90.226.10">
    <property type="entry name" value="2-enoyl-CoA Hydratase, Chain A, domain 1"/>
    <property type="match status" value="1"/>
</dbReference>
<dbReference type="AlphaFoldDB" id="A0A916IXZ4"/>
<comment type="caution">
    <text evidence="2">The sequence shown here is derived from an EMBL/GenBank/DDBJ whole genome shotgun (WGS) entry which is preliminary data.</text>
</comment>
<protein>
    <submittedName>
        <fullName evidence="2">Crotonyl-CoA hydratase</fullName>
        <ecNumber evidence="2">4.2.1.150</ecNumber>
    </submittedName>
</protein>
<dbReference type="EMBL" id="CAJPUY010000017">
    <property type="protein sequence ID" value="CAG2151426.1"/>
    <property type="molecule type" value="Genomic_DNA"/>
</dbReference>
<dbReference type="InterPro" id="IPR001753">
    <property type="entry name" value="Enoyl-CoA_hydra/iso"/>
</dbReference>
<dbReference type="Pfam" id="PF00378">
    <property type="entry name" value="ECH_1"/>
    <property type="match status" value="1"/>
</dbReference>
<dbReference type="SUPFAM" id="SSF52096">
    <property type="entry name" value="ClpP/crotonase"/>
    <property type="match status" value="1"/>
</dbReference>
<reference evidence="2" key="1">
    <citation type="submission" date="2021-03" db="EMBL/GenBank/DDBJ databases">
        <authorList>
            <person name="Peeters C."/>
        </authorList>
    </citation>
    <scope>NUCLEOTIDE SEQUENCE</scope>
    <source>
        <strain evidence="2">LMG 31506</strain>
    </source>
</reference>
<organism evidence="2 3">
    <name type="scientific">Cupriavidus yeoncheonensis</name>
    <dbReference type="NCBI Taxonomy" id="1462994"/>
    <lineage>
        <taxon>Bacteria</taxon>
        <taxon>Pseudomonadati</taxon>
        <taxon>Pseudomonadota</taxon>
        <taxon>Betaproteobacteria</taxon>
        <taxon>Burkholderiales</taxon>
        <taxon>Burkholderiaceae</taxon>
        <taxon>Cupriavidus</taxon>
    </lineage>
</organism>
<keyword evidence="2" id="KW-0456">Lyase</keyword>